<reference evidence="1 2" key="1">
    <citation type="journal article" date="2023" name="BMC Biol.">
        <title>The compact genome of the sponge Oopsacas minuta (Hexactinellida) is lacking key metazoan core genes.</title>
        <authorList>
            <person name="Santini S."/>
            <person name="Schenkelaars Q."/>
            <person name="Jourda C."/>
            <person name="Duchesne M."/>
            <person name="Belahbib H."/>
            <person name="Rocher C."/>
            <person name="Selva M."/>
            <person name="Riesgo A."/>
            <person name="Vervoort M."/>
            <person name="Leys S.P."/>
            <person name="Kodjabachian L."/>
            <person name="Le Bivic A."/>
            <person name="Borchiellini C."/>
            <person name="Claverie J.M."/>
            <person name="Renard E."/>
        </authorList>
    </citation>
    <scope>NUCLEOTIDE SEQUENCE [LARGE SCALE GENOMIC DNA]</scope>
    <source>
        <strain evidence="1">SPO-2</strain>
    </source>
</reference>
<proteinExistence type="predicted"/>
<dbReference type="AlphaFoldDB" id="A0AAV7KK10"/>
<accession>A0AAV7KK10</accession>
<comment type="caution">
    <text evidence="1">The sequence shown here is derived from an EMBL/GenBank/DDBJ whole genome shotgun (WGS) entry which is preliminary data.</text>
</comment>
<name>A0AAV7KK10_9METZ</name>
<keyword evidence="2" id="KW-1185">Reference proteome</keyword>
<gene>
    <name evidence="1" type="ORF">LOD99_10015</name>
</gene>
<organism evidence="1 2">
    <name type="scientific">Oopsacas minuta</name>
    <dbReference type="NCBI Taxonomy" id="111878"/>
    <lineage>
        <taxon>Eukaryota</taxon>
        <taxon>Metazoa</taxon>
        <taxon>Porifera</taxon>
        <taxon>Hexactinellida</taxon>
        <taxon>Hexasterophora</taxon>
        <taxon>Lyssacinosida</taxon>
        <taxon>Leucopsacidae</taxon>
        <taxon>Oopsacas</taxon>
    </lineage>
</organism>
<protein>
    <submittedName>
        <fullName evidence="1">Uncharacterized protein</fullName>
    </submittedName>
</protein>
<evidence type="ECO:0000313" key="1">
    <source>
        <dbReference type="EMBL" id="KAI6661348.1"/>
    </source>
</evidence>
<sequence length="352" mass="39305">MAYYRKNYSEISSYPASSVALKQQFKEQLGFSITSIPSKDVTEAINLFTEDLSSFCQVAAKELTTLINLAISTCKATLPAPSGNTKQVCLKLQFLPSSFSFSSSHSIASNTSIQSSLFRRDQLTLHVSKLMKLASGLPKHIIYKNVSISAVKWEYCTVFVNVALPVLLGCLAVRGYTFSPKWNDTVYEKLFKHALITTSYKHDKIDQRINELTNKNESSVGIKRNVTRSKLSLPTDRSERLFVDAKRSMSVNMTQEPADYTDNELSNFSKKNLTILQGDGAGSTYQNPQNGSNMALIGMMEMLGFSINKESMRVRESLKATLSLQEGEGLEFCLKFIQNCKNELPKRKVSSV</sequence>
<dbReference type="EMBL" id="JAKMXF010000014">
    <property type="protein sequence ID" value="KAI6661348.1"/>
    <property type="molecule type" value="Genomic_DNA"/>
</dbReference>
<dbReference type="Proteomes" id="UP001165289">
    <property type="component" value="Unassembled WGS sequence"/>
</dbReference>
<evidence type="ECO:0000313" key="2">
    <source>
        <dbReference type="Proteomes" id="UP001165289"/>
    </source>
</evidence>